<feature type="transmembrane region" description="Helical" evidence="2">
    <location>
        <begin position="115"/>
        <end position="134"/>
    </location>
</feature>
<accession>A0A7X1MD47</accession>
<evidence type="ECO:0000313" key="3">
    <source>
        <dbReference type="EMBL" id="MBC2904315.1"/>
    </source>
</evidence>
<keyword evidence="2" id="KW-0812">Transmembrane</keyword>
<feature type="transmembrane region" description="Helical" evidence="2">
    <location>
        <begin position="146"/>
        <end position="163"/>
    </location>
</feature>
<keyword evidence="2" id="KW-1133">Transmembrane helix</keyword>
<evidence type="ECO:0008006" key="5">
    <source>
        <dbReference type="Google" id="ProtNLM"/>
    </source>
</evidence>
<feature type="transmembrane region" description="Helical" evidence="2">
    <location>
        <begin position="44"/>
        <end position="62"/>
    </location>
</feature>
<sequence>MLLPPAPSPWFFRFGAVCGMLSGLLIALPGAIEAFTGETTATSFVLGVSPAFATPLLVALHLRQHRDAGRAGAIAYAVNLIGLGLFGGAAFTLNMALFGLDDATLDEVLTGTTRVALLGSALVFAVGTVLFGLSMVRTGLFPKAPSWGYAVMLGALALLGPLPDSVFTSLVHVVAGASVAWLSLSLWGWIRSVGTVVHDGSATSVSMPWRSTHRRKMPRAVAGTGRDSSHV</sequence>
<feature type="region of interest" description="Disordered" evidence="1">
    <location>
        <begin position="208"/>
        <end position="231"/>
    </location>
</feature>
<evidence type="ECO:0000256" key="2">
    <source>
        <dbReference type="SAM" id="Phobius"/>
    </source>
</evidence>
<feature type="transmembrane region" description="Helical" evidence="2">
    <location>
        <begin position="12"/>
        <end position="32"/>
    </location>
</feature>
<protein>
    <recommendedName>
        <fullName evidence="5">DUF998 domain-containing protein</fullName>
    </recommendedName>
</protein>
<gene>
    <name evidence="3" type="ORF">H4N64_22315</name>
</gene>
<comment type="caution">
    <text evidence="3">The sequence shown here is derived from an EMBL/GenBank/DDBJ whole genome shotgun (WGS) entry which is preliminary data.</text>
</comment>
<proteinExistence type="predicted"/>
<reference evidence="3 4" key="1">
    <citation type="submission" date="2020-08" db="EMBL/GenBank/DDBJ databases">
        <title>Streptomyces sp. PSKA01 genome sequencing and assembly.</title>
        <authorList>
            <person name="Mandal S."/>
            <person name="Maiti P.K."/>
            <person name="Das P."/>
        </authorList>
    </citation>
    <scope>NUCLEOTIDE SEQUENCE [LARGE SCALE GENOMIC DNA]</scope>
    <source>
        <strain evidence="3 4">PSKA01</strain>
    </source>
</reference>
<dbReference type="AlphaFoldDB" id="A0A7X1MD47"/>
<keyword evidence="2" id="KW-0472">Membrane</keyword>
<dbReference type="RefSeq" id="WP_186284188.1">
    <property type="nucleotide sequence ID" value="NZ_JACMSF010000024.1"/>
</dbReference>
<name>A0A7X1MD47_9ACTN</name>
<dbReference type="EMBL" id="JACMSF010000024">
    <property type="protein sequence ID" value="MBC2904315.1"/>
    <property type="molecule type" value="Genomic_DNA"/>
</dbReference>
<evidence type="ECO:0000256" key="1">
    <source>
        <dbReference type="SAM" id="MobiDB-lite"/>
    </source>
</evidence>
<dbReference type="Proteomes" id="UP000584670">
    <property type="component" value="Unassembled WGS sequence"/>
</dbReference>
<feature type="transmembrane region" description="Helical" evidence="2">
    <location>
        <begin position="74"/>
        <end position="95"/>
    </location>
</feature>
<keyword evidence="4" id="KW-1185">Reference proteome</keyword>
<organism evidence="3 4">
    <name type="scientific">Streptomyces cupreus</name>
    <dbReference type="NCBI Taxonomy" id="2759956"/>
    <lineage>
        <taxon>Bacteria</taxon>
        <taxon>Bacillati</taxon>
        <taxon>Actinomycetota</taxon>
        <taxon>Actinomycetes</taxon>
        <taxon>Kitasatosporales</taxon>
        <taxon>Streptomycetaceae</taxon>
        <taxon>Streptomyces</taxon>
    </lineage>
</organism>
<feature type="transmembrane region" description="Helical" evidence="2">
    <location>
        <begin position="169"/>
        <end position="190"/>
    </location>
</feature>
<evidence type="ECO:0000313" key="4">
    <source>
        <dbReference type="Proteomes" id="UP000584670"/>
    </source>
</evidence>